<dbReference type="Proteomes" id="UP000579250">
    <property type="component" value="Unassembled WGS sequence"/>
</dbReference>
<evidence type="ECO:0000313" key="3">
    <source>
        <dbReference type="Proteomes" id="UP000579250"/>
    </source>
</evidence>
<keyword evidence="3" id="KW-1185">Reference proteome</keyword>
<dbReference type="RefSeq" id="WP_157438057.1">
    <property type="nucleotide sequence ID" value="NZ_JAAXPI010000059.1"/>
</dbReference>
<evidence type="ECO:0000313" key="2">
    <source>
        <dbReference type="EMBL" id="NKZ07677.1"/>
    </source>
</evidence>
<dbReference type="InterPro" id="IPR025736">
    <property type="entry name" value="PucR_C-HTH_dom"/>
</dbReference>
<organism evidence="2 3">
    <name type="scientific">Actinomadura latina</name>
    <dbReference type="NCBI Taxonomy" id="163603"/>
    <lineage>
        <taxon>Bacteria</taxon>
        <taxon>Bacillati</taxon>
        <taxon>Actinomycetota</taxon>
        <taxon>Actinomycetes</taxon>
        <taxon>Streptosporangiales</taxon>
        <taxon>Thermomonosporaceae</taxon>
        <taxon>Actinomadura</taxon>
    </lineage>
</organism>
<proteinExistence type="predicted"/>
<accession>A0A846Z795</accession>
<dbReference type="InterPro" id="IPR042070">
    <property type="entry name" value="PucR_C-HTH_sf"/>
</dbReference>
<name>A0A846Z795_9ACTN</name>
<dbReference type="Gene3D" id="1.10.10.2840">
    <property type="entry name" value="PucR C-terminal helix-turn-helix domain"/>
    <property type="match status" value="1"/>
</dbReference>
<evidence type="ECO:0000259" key="1">
    <source>
        <dbReference type="Pfam" id="PF13556"/>
    </source>
</evidence>
<reference evidence="2 3" key="1">
    <citation type="submission" date="2020-04" db="EMBL/GenBank/DDBJ databases">
        <title>MicrobeNet Type strains.</title>
        <authorList>
            <person name="Nicholson A.C."/>
        </authorList>
    </citation>
    <scope>NUCLEOTIDE SEQUENCE [LARGE SCALE GENOMIC DNA]</scope>
    <source>
        <strain evidence="2 3">ATCC BAA-277</strain>
    </source>
</reference>
<sequence length="59" mass="6295">MRTPERDGGGASAIACAGANSNTLRYRIRRIAGLTGRDIGTLGDRVGFFLARRAASTLW</sequence>
<dbReference type="AlphaFoldDB" id="A0A846Z795"/>
<gene>
    <name evidence="2" type="ORF">HGB48_28670</name>
</gene>
<dbReference type="Pfam" id="PF13556">
    <property type="entry name" value="HTH_30"/>
    <property type="match status" value="1"/>
</dbReference>
<dbReference type="EMBL" id="JAAXPI010000059">
    <property type="protein sequence ID" value="NKZ07677.1"/>
    <property type="molecule type" value="Genomic_DNA"/>
</dbReference>
<feature type="domain" description="PucR C-terminal helix-turn-helix" evidence="1">
    <location>
        <begin position="21"/>
        <end position="53"/>
    </location>
</feature>
<comment type="caution">
    <text evidence="2">The sequence shown here is derived from an EMBL/GenBank/DDBJ whole genome shotgun (WGS) entry which is preliminary data.</text>
</comment>
<protein>
    <submittedName>
        <fullName evidence="2">PucR family transcriptional regulator</fullName>
    </submittedName>
</protein>